<dbReference type="NCBIfam" id="TIGR00254">
    <property type="entry name" value="GGDEF"/>
    <property type="match status" value="1"/>
</dbReference>
<feature type="domain" description="GGDEF" evidence="3">
    <location>
        <begin position="181"/>
        <end position="310"/>
    </location>
</feature>
<gene>
    <name evidence="4" type="ORF">PALI_a3645</name>
</gene>
<dbReference type="InterPro" id="IPR000160">
    <property type="entry name" value="GGDEF_dom"/>
</dbReference>
<evidence type="ECO:0000259" key="3">
    <source>
        <dbReference type="PROSITE" id="PS50887"/>
    </source>
</evidence>
<dbReference type="PANTHER" id="PTHR45138">
    <property type="entry name" value="REGULATORY COMPONENTS OF SENSORY TRANSDUCTION SYSTEM"/>
    <property type="match status" value="1"/>
</dbReference>
<dbReference type="SUPFAM" id="SSF55073">
    <property type="entry name" value="Nucleotide cyclase"/>
    <property type="match status" value="1"/>
</dbReference>
<evidence type="ECO:0000256" key="2">
    <source>
        <dbReference type="ARBA" id="ARBA00034247"/>
    </source>
</evidence>
<dbReference type="InterPro" id="IPR050469">
    <property type="entry name" value="Diguanylate_Cyclase"/>
</dbReference>
<evidence type="ECO:0000313" key="4">
    <source>
        <dbReference type="EMBL" id="MBE0358838.1"/>
    </source>
</evidence>
<dbReference type="Pfam" id="PF00990">
    <property type="entry name" value="GGDEF"/>
    <property type="match status" value="1"/>
</dbReference>
<dbReference type="Proteomes" id="UP000648482">
    <property type="component" value="Unassembled WGS sequence"/>
</dbReference>
<organism evidence="4 5">
    <name type="scientific">Pseudoalteromonas aliena SW19</name>
    <dbReference type="NCBI Taxonomy" id="1314866"/>
    <lineage>
        <taxon>Bacteria</taxon>
        <taxon>Pseudomonadati</taxon>
        <taxon>Pseudomonadota</taxon>
        <taxon>Gammaproteobacteria</taxon>
        <taxon>Alteromonadales</taxon>
        <taxon>Pseudoalteromonadaceae</taxon>
        <taxon>Pseudoalteromonas</taxon>
    </lineage>
</organism>
<dbReference type="EMBL" id="AQGU01000024">
    <property type="protein sequence ID" value="MBE0358838.1"/>
    <property type="molecule type" value="Genomic_DNA"/>
</dbReference>
<protein>
    <recommendedName>
        <fullName evidence="1">diguanylate cyclase</fullName>
        <ecNumber evidence="1">2.7.7.65</ecNumber>
    </recommendedName>
</protein>
<proteinExistence type="predicted"/>
<dbReference type="InterPro" id="IPR029787">
    <property type="entry name" value="Nucleotide_cyclase"/>
</dbReference>
<dbReference type="Gene3D" id="3.30.70.270">
    <property type="match status" value="1"/>
</dbReference>
<dbReference type="PROSITE" id="PS50887">
    <property type="entry name" value="GGDEF"/>
    <property type="match status" value="1"/>
</dbReference>
<reference evidence="4 5" key="1">
    <citation type="submission" date="2015-06" db="EMBL/GenBank/DDBJ databases">
        <title>Genome sequence of Pseudoalteromonas aliena.</title>
        <authorList>
            <person name="Xie B.-B."/>
            <person name="Rong J.-C."/>
            <person name="Qin Q.-L."/>
            <person name="Zhang Y.-Z."/>
        </authorList>
    </citation>
    <scope>NUCLEOTIDE SEQUENCE [LARGE SCALE GENOMIC DNA]</scope>
    <source>
        <strain evidence="4 5">SW19</strain>
    </source>
</reference>
<evidence type="ECO:0000313" key="5">
    <source>
        <dbReference type="Proteomes" id="UP000648482"/>
    </source>
</evidence>
<dbReference type="EC" id="2.7.7.65" evidence="1"/>
<keyword evidence="5" id="KW-1185">Reference proteome</keyword>
<sequence>MEMQANKCGHEWIISLTQQEEEGDLDAALIQVISDLLEVDNFAIYINKYFFVPVPPKLINTPSDIEHVKPAKIQQLLSKATPNKVRVSHAGGHTASYVPVYHLEDVIGVLIIETPQKLPERIGVMALHILNIYANQLWLLHKSRLDPLTELLNRQTFDKKVMEIVSGNGFLLPRQNVNKDRSWYLAIADIDLFKNVNDNFGHVVGDGVIAQVAKLLKYNFRVEDYVFRYGGEEFAILFQSRSQAAAYTALNRLRVNVADHSFAQIERLTISIGFLALQSIDTVSSIVNQADLALYHSKKTGRNKVTACSELALYDEVATTQ</sequence>
<dbReference type="InterPro" id="IPR043128">
    <property type="entry name" value="Rev_trsase/Diguanyl_cyclase"/>
</dbReference>
<dbReference type="CDD" id="cd01949">
    <property type="entry name" value="GGDEF"/>
    <property type="match status" value="1"/>
</dbReference>
<comment type="caution">
    <text evidence="4">The sequence shown here is derived from an EMBL/GenBank/DDBJ whole genome shotgun (WGS) entry which is preliminary data.</text>
</comment>
<name>A0ABR9DXG1_9GAMM</name>
<evidence type="ECO:0000256" key="1">
    <source>
        <dbReference type="ARBA" id="ARBA00012528"/>
    </source>
</evidence>
<comment type="catalytic activity">
    <reaction evidence="2">
        <text>2 GTP = 3',3'-c-di-GMP + 2 diphosphate</text>
        <dbReference type="Rhea" id="RHEA:24898"/>
        <dbReference type="ChEBI" id="CHEBI:33019"/>
        <dbReference type="ChEBI" id="CHEBI:37565"/>
        <dbReference type="ChEBI" id="CHEBI:58805"/>
        <dbReference type="EC" id="2.7.7.65"/>
    </reaction>
</comment>
<dbReference type="SMART" id="SM00267">
    <property type="entry name" value="GGDEF"/>
    <property type="match status" value="1"/>
</dbReference>
<accession>A0ABR9DXG1</accession>
<dbReference type="PANTHER" id="PTHR45138:SF9">
    <property type="entry name" value="DIGUANYLATE CYCLASE DGCM-RELATED"/>
    <property type="match status" value="1"/>
</dbReference>